<keyword evidence="14" id="KW-1185">Reference proteome</keyword>
<feature type="domain" description="Protein kinase" evidence="12">
    <location>
        <begin position="139"/>
        <end position="433"/>
    </location>
</feature>
<dbReference type="InterPro" id="IPR000719">
    <property type="entry name" value="Prot_kinase_dom"/>
</dbReference>
<organism evidence="13 14">
    <name type="scientific">Pseudopithomyces chartarum</name>
    <dbReference type="NCBI Taxonomy" id="1892770"/>
    <lineage>
        <taxon>Eukaryota</taxon>
        <taxon>Fungi</taxon>
        <taxon>Dikarya</taxon>
        <taxon>Ascomycota</taxon>
        <taxon>Pezizomycotina</taxon>
        <taxon>Dothideomycetes</taxon>
        <taxon>Pleosporomycetidae</taxon>
        <taxon>Pleosporales</taxon>
        <taxon>Massarineae</taxon>
        <taxon>Didymosphaeriaceae</taxon>
        <taxon>Pseudopithomyces</taxon>
    </lineage>
</organism>
<evidence type="ECO:0000256" key="9">
    <source>
        <dbReference type="ARBA" id="ARBA00048679"/>
    </source>
</evidence>
<protein>
    <recommendedName>
        <fullName evidence="2">non-specific serine/threonine protein kinase</fullName>
        <ecNumber evidence="2">2.7.11.1</ecNumber>
    </recommendedName>
</protein>
<keyword evidence="7 10" id="KW-0067">ATP-binding</keyword>
<proteinExistence type="inferred from homology"/>
<sequence length="1059" mass="119596">MEAREELEEDIAHIVPHKPYPQYIDETVFLELKSLLNQHPDDVFSVWANQNPRLFLLLRMLGCDDDALYQRLDSENIGDYWVPLGSSTLKQLSSFTNVSAQDWRRAQYHVLSQPELMNEHKFLSSLYAHRHLQRGNAHFEEIEKLGKGGSAEVARVRHNLSAREFACKRIRRAPEVKNQRKQLIEFVAEVSVLKRVNHHHLVSLVASFTDLASFSLILSPVCKDVLKSMLERHAREQPLPDSDIATLRRSFGCLAAALAYLHSEDVRHKDIKPGNILLSDGRVYLCDFGISRDLSKAEHSTTNDEVLKVTPRYCAPEVFGREPRNKRSDVWSLGCVFLEIITVVKGYPLEELNEFLLDASDHESSRGLWCAPDAMRSWLEHIRSDKNDTADDIPLGWIISMIRFEKEDRVAASDVVKMAVQASSELESPDLYIGSCCTRADSVAFIDTLFSPGLDENDPYDPGSHDISTPYGDPNLLTPPSRTARPPGERASDASPNPRKISEDRSVSPHTRESGLDDETDTTSFGGNISRPSSRDESFEIISHGSNKWSGLSERSRAGTKFPFPATLRSRSPVPPPARFDVKCSCSAQPQERHILNIKHISPGGDQFFDSNLASVVTCAKCEVGENKVQLYETFQPTYQQADNNTVQKLWHVTRRLVVSYVSGQPKMRHCSAFWLPLTDTRLKVENNTVTLEWSDCNQMTERMSGNYSTYYDWMYNPEHPNNSVRLTFTTPNDALKFVDAVRLPYEDDENVRNCRGIDISDHTMLNIYDVGRDIPLYRAAVLTVLQDSWITSKIFIQWPEADPHIRLRDSFDARSAATPGFEMVVEMNNMSTPTYLSDLRGEPAADYDKVAYFSEAHNKKASLAVAFQIGLQHGLPTPPDGVTEMLQGLTGWSLRHFSVGTKLKSKNKHIGSKSYGTADAMLWEKVVDDPTTNGRRRRAKVTFRLHKADFLWVSAYITEDTQISRSRGAEITVSVARKAKGQLLDIREMVAIASEEATSSHDGHLSTSDDKNDLSELVLTFEKEYYRDEYFDLVSRLKGDADVTTPMSFPESSVDQSV</sequence>
<gene>
    <name evidence="13" type="ORF">GRF29_8g1423082</name>
</gene>
<name>A0AAN6M7N5_9PLEO</name>
<dbReference type="PROSITE" id="PS00107">
    <property type="entry name" value="PROTEIN_KINASE_ATP"/>
    <property type="match status" value="1"/>
</dbReference>
<evidence type="ECO:0000256" key="2">
    <source>
        <dbReference type="ARBA" id="ARBA00012513"/>
    </source>
</evidence>
<comment type="similarity">
    <text evidence="1">Belongs to the protein kinase superfamily. NEK Ser/Thr protein kinase family. NIMA subfamily.</text>
</comment>
<evidence type="ECO:0000256" key="8">
    <source>
        <dbReference type="ARBA" id="ARBA00047899"/>
    </source>
</evidence>
<dbReference type="InterPro" id="IPR050660">
    <property type="entry name" value="NEK_Ser/Thr_kinase"/>
</dbReference>
<feature type="region of interest" description="Disordered" evidence="11">
    <location>
        <begin position="456"/>
        <end position="539"/>
    </location>
</feature>
<evidence type="ECO:0000256" key="11">
    <source>
        <dbReference type="SAM" id="MobiDB-lite"/>
    </source>
</evidence>
<dbReference type="PROSITE" id="PS00108">
    <property type="entry name" value="PROTEIN_KINASE_ST"/>
    <property type="match status" value="1"/>
</dbReference>
<dbReference type="SMART" id="SM00220">
    <property type="entry name" value="S_TKc"/>
    <property type="match status" value="1"/>
</dbReference>
<dbReference type="GO" id="GO:0005524">
    <property type="term" value="F:ATP binding"/>
    <property type="evidence" value="ECO:0007669"/>
    <property type="project" value="UniProtKB-UniRule"/>
</dbReference>
<evidence type="ECO:0000256" key="1">
    <source>
        <dbReference type="ARBA" id="ARBA00010886"/>
    </source>
</evidence>
<dbReference type="EC" id="2.7.11.1" evidence="2"/>
<dbReference type="PANTHER" id="PTHR43671">
    <property type="entry name" value="SERINE/THREONINE-PROTEIN KINASE NEK"/>
    <property type="match status" value="1"/>
</dbReference>
<keyword evidence="4" id="KW-0808">Transferase</keyword>
<feature type="compositionally biased region" description="Polar residues" evidence="11">
    <location>
        <begin position="522"/>
        <end position="532"/>
    </location>
</feature>
<dbReference type="InterPro" id="IPR011009">
    <property type="entry name" value="Kinase-like_dom_sf"/>
</dbReference>
<dbReference type="CDD" id="cd00180">
    <property type="entry name" value="PKc"/>
    <property type="match status" value="1"/>
</dbReference>
<feature type="binding site" evidence="10">
    <location>
        <position position="168"/>
    </location>
    <ligand>
        <name>ATP</name>
        <dbReference type="ChEBI" id="CHEBI:30616"/>
    </ligand>
</feature>
<evidence type="ECO:0000256" key="10">
    <source>
        <dbReference type="PROSITE-ProRule" id="PRU10141"/>
    </source>
</evidence>
<dbReference type="PANTHER" id="PTHR43671:SF98">
    <property type="entry name" value="SERINE_THREONINE-PROTEIN KINASE NEK11"/>
    <property type="match status" value="1"/>
</dbReference>
<evidence type="ECO:0000256" key="4">
    <source>
        <dbReference type="ARBA" id="ARBA00022679"/>
    </source>
</evidence>
<dbReference type="Pfam" id="PF00069">
    <property type="entry name" value="Pkinase"/>
    <property type="match status" value="1"/>
</dbReference>
<dbReference type="InterPro" id="IPR008271">
    <property type="entry name" value="Ser/Thr_kinase_AS"/>
</dbReference>
<accession>A0AAN6M7N5</accession>
<evidence type="ECO:0000256" key="3">
    <source>
        <dbReference type="ARBA" id="ARBA00022527"/>
    </source>
</evidence>
<keyword evidence="5 10" id="KW-0547">Nucleotide-binding</keyword>
<keyword evidence="6" id="KW-0418">Kinase</keyword>
<dbReference type="GO" id="GO:0004674">
    <property type="term" value="F:protein serine/threonine kinase activity"/>
    <property type="evidence" value="ECO:0007669"/>
    <property type="project" value="UniProtKB-KW"/>
</dbReference>
<dbReference type="InterPro" id="IPR017441">
    <property type="entry name" value="Protein_kinase_ATP_BS"/>
</dbReference>
<evidence type="ECO:0000313" key="13">
    <source>
        <dbReference type="EMBL" id="KAK3215897.1"/>
    </source>
</evidence>
<dbReference type="SUPFAM" id="SSF56112">
    <property type="entry name" value="Protein kinase-like (PK-like)"/>
    <property type="match status" value="1"/>
</dbReference>
<comment type="catalytic activity">
    <reaction evidence="8">
        <text>L-threonyl-[protein] + ATP = O-phospho-L-threonyl-[protein] + ADP + H(+)</text>
        <dbReference type="Rhea" id="RHEA:46608"/>
        <dbReference type="Rhea" id="RHEA-COMP:11060"/>
        <dbReference type="Rhea" id="RHEA-COMP:11605"/>
        <dbReference type="ChEBI" id="CHEBI:15378"/>
        <dbReference type="ChEBI" id="CHEBI:30013"/>
        <dbReference type="ChEBI" id="CHEBI:30616"/>
        <dbReference type="ChEBI" id="CHEBI:61977"/>
        <dbReference type="ChEBI" id="CHEBI:456216"/>
        <dbReference type="EC" id="2.7.11.1"/>
    </reaction>
</comment>
<dbReference type="Gene3D" id="1.10.510.10">
    <property type="entry name" value="Transferase(Phosphotransferase) domain 1"/>
    <property type="match status" value="1"/>
</dbReference>
<keyword evidence="3" id="KW-0723">Serine/threonine-protein kinase</keyword>
<dbReference type="EMBL" id="WVTA01000002">
    <property type="protein sequence ID" value="KAK3215897.1"/>
    <property type="molecule type" value="Genomic_DNA"/>
</dbReference>
<comment type="catalytic activity">
    <reaction evidence="9">
        <text>L-seryl-[protein] + ATP = O-phospho-L-seryl-[protein] + ADP + H(+)</text>
        <dbReference type="Rhea" id="RHEA:17989"/>
        <dbReference type="Rhea" id="RHEA-COMP:9863"/>
        <dbReference type="Rhea" id="RHEA-COMP:11604"/>
        <dbReference type="ChEBI" id="CHEBI:15378"/>
        <dbReference type="ChEBI" id="CHEBI:29999"/>
        <dbReference type="ChEBI" id="CHEBI:30616"/>
        <dbReference type="ChEBI" id="CHEBI:83421"/>
        <dbReference type="ChEBI" id="CHEBI:456216"/>
        <dbReference type="EC" id="2.7.11.1"/>
    </reaction>
</comment>
<dbReference type="Proteomes" id="UP001280581">
    <property type="component" value="Unassembled WGS sequence"/>
</dbReference>
<evidence type="ECO:0000256" key="5">
    <source>
        <dbReference type="ARBA" id="ARBA00022741"/>
    </source>
</evidence>
<dbReference type="GO" id="GO:0005634">
    <property type="term" value="C:nucleus"/>
    <property type="evidence" value="ECO:0007669"/>
    <property type="project" value="TreeGrafter"/>
</dbReference>
<comment type="caution">
    <text evidence="13">The sequence shown here is derived from an EMBL/GenBank/DDBJ whole genome shotgun (WGS) entry which is preliminary data.</text>
</comment>
<feature type="compositionally biased region" description="Basic and acidic residues" evidence="11">
    <location>
        <begin position="500"/>
        <end position="515"/>
    </location>
</feature>
<dbReference type="AlphaFoldDB" id="A0AAN6M7N5"/>
<evidence type="ECO:0000256" key="6">
    <source>
        <dbReference type="ARBA" id="ARBA00022777"/>
    </source>
</evidence>
<evidence type="ECO:0000256" key="7">
    <source>
        <dbReference type="ARBA" id="ARBA00022840"/>
    </source>
</evidence>
<evidence type="ECO:0000313" key="14">
    <source>
        <dbReference type="Proteomes" id="UP001280581"/>
    </source>
</evidence>
<reference evidence="13 14" key="1">
    <citation type="submission" date="2021-02" db="EMBL/GenBank/DDBJ databases">
        <title>Genome assembly of Pseudopithomyces chartarum.</title>
        <authorList>
            <person name="Jauregui R."/>
            <person name="Singh J."/>
            <person name="Voisey C."/>
        </authorList>
    </citation>
    <scope>NUCLEOTIDE SEQUENCE [LARGE SCALE GENOMIC DNA]</scope>
    <source>
        <strain evidence="13 14">AGR01</strain>
    </source>
</reference>
<dbReference type="PROSITE" id="PS50011">
    <property type="entry name" value="PROTEIN_KINASE_DOM"/>
    <property type="match status" value="1"/>
</dbReference>
<dbReference type="Gene3D" id="3.30.200.20">
    <property type="entry name" value="Phosphorylase Kinase, domain 1"/>
    <property type="match status" value="1"/>
</dbReference>
<evidence type="ECO:0000259" key="12">
    <source>
        <dbReference type="PROSITE" id="PS50011"/>
    </source>
</evidence>